<feature type="transmembrane region" description="Helical" evidence="5">
    <location>
        <begin position="229"/>
        <end position="254"/>
    </location>
</feature>
<evidence type="ECO:0000256" key="5">
    <source>
        <dbReference type="SAM" id="Phobius"/>
    </source>
</evidence>
<keyword evidence="3 5" id="KW-1133">Transmembrane helix</keyword>
<dbReference type="GO" id="GO:0005783">
    <property type="term" value="C:endoplasmic reticulum"/>
    <property type="evidence" value="ECO:0007669"/>
    <property type="project" value="TreeGrafter"/>
</dbReference>
<dbReference type="Pfam" id="PF03547">
    <property type="entry name" value="Mem_trans"/>
    <property type="match status" value="1"/>
</dbReference>
<proteinExistence type="predicted"/>
<dbReference type="GO" id="GO:0055085">
    <property type="term" value="P:transmembrane transport"/>
    <property type="evidence" value="ECO:0007669"/>
    <property type="project" value="InterPro"/>
</dbReference>
<dbReference type="OrthoDB" id="191139at2759"/>
<evidence type="ECO:0000256" key="4">
    <source>
        <dbReference type="ARBA" id="ARBA00023136"/>
    </source>
</evidence>
<evidence type="ECO:0000256" key="2">
    <source>
        <dbReference type="ARBA" id="ARBA00022692"/>
    </source>
</evidence>
<evidence type="ECO:0008006" key="8">
    <source>
        <dbReference type="Google" id="ProtNLM"/>
    </source>
</evidence>
<feature type="transmembrane region" description="Helical" evidence="5">
    <location>
        <begin position="40"/>
        <end position="58"/>
    </location>
</feature>
<evidence type="ECO:0000256" key="1">
    <source>
        <dbReference type="ARBA" id="ARBA00004141"/>
    </source>
</evidence>
<reference evidence="6 7" key="1">
    <citation type="journal article" date="2020" name="ISME J.">
        <title>Uncovering the hidden diversity of litter-decomposition mechanisms in mushroom-forming fungi.</title>
        <authorList>
            <person name="Floudas D."/>
            <person name="Bentzer J."/>
            <person name="Ahren D."/>
            <person name="Johansson T."/>
            <person name="Persson P."/>
            <person name="Tunlid A."/>
        </authorList>
    </citation>
    <scope>NUCLEOTIDE SEQUENCE [LARGE SCALE GENOMIC DNA]</scope>
    <source>
        <strain evidence="6 7">CBS 406.79</strain>
    </source>
</reference>
<protein>
    <recommendedName>
        <fullName evidence="8">Auxin efflux carrier</fullName>
    </recommendedName>
</protein>
<dbReference type="PANTHER" id="PTHR31794:SF4">
    <property type="entry name" value="AUXIN EFFLUX TRANSPORTER FAMILY PROTEIN (EUROFUNG)"/>
    <property type="match status" value="1"/>
</dbReference>
<evidence type="ECO:0000256" key="3">
    <source>
        <dbReference type="ARBA" id="ARBA00022989"/>
    </source>
</evidence>
<dbReference type="Proteomes" id="UP000518752">
    <property type="component" value="Unassembled WGS sequence"/>
</dbReference>
<keyword evidence="7" id="KW-1185">Reference proteome</keyword>
<feature type="transmembrane region" description="Helical" evidence="5">
    <location>
        <begin position="379"/>
        <end position="402"/>
    </location>
</feature>
<evidence type="ECO:0000313" key="6">
    <source>
        <dbReference type="EMBL" id="KAF5364736.1"/>
    </source>
</evidence>
<comment type="subcellular location">
    <subcellularLocation>
        <location evidence="1">Membrane</location>
        <topology evidence="1">Multi-pass membrane protein</topology>
    </subcellularLocation>
</comment>
<dbReference type="PANTHER" id="PTHR31794">
    <property type="entry name" value="AUXIN EFFLUX TRANSPORTER FAMILY PROTEIN (EUROFUNG)"/>
    <property type="match status" value="1"/>
</dbReference>
<dbReference type="AlphaFoldDB" id="A0A8H5GH77"/>
<dbReference type="GO" id="GO:0016020">
    <property type="term" value="C:membrane"/>
    <property type="evidence" value="ECO:0007669"/>
    <property type="project" value="UniProtKB-SubCell"/>
</dbReference>
<accession>A0A8H5GH77</accession>
<gene>
    <name evidence="6" type="ORF">D9757_012489</name>
</gene>
<organism evidence="6 7">
    <name type="scientific">Collybiopsis confluens</name>
    <dbReference type="NCBI Taxonomy" id="2823264"/>
    <lineage>
        <taxon>Eukaryota</taxon>
        <taxon>Fungi</taxon>
        <taxon>Dikarya</taxon>
        <taxon>Basidiomycota</taxon>
        <taxon>Agaricomycotina</taxon>
        <taxon>Agaricomycetes</taxon>
        <taxon>Agaricomycetidae</taxon>
        <taxon>Agaricales</taxon>
        <taxon>Marasmiineae</taxon>
        <taxon>Omphalotaceae</taxon>
        <taxon>Collybiopsis</taxon>
    </lineage>
</organism>
<feature type="transmembrane region" description="Helical" evidence="5">
    <location>
        <begin position="6"/>
        <end position="28"/>
    </location>
</feature>
<feature type="transmembrane region" description="Helical" evidence="5">
    <location>
        <begin position="309"/>
        <end position="334"/>
    </location>
</feature>
<sequence length="416" mass="45058">MSSSILTAFVATVEAASSVLLTVFYGAVAGHLGLVSSKSAVDLSALAVKLFLPCLLFVNMGSGFSWDSIGTFVPIIVWALGYNIISMILGSTATRIFELPAWVTAAVTFNNTTSLPLLLLQSFAVSGALSSISAGDSAGAINRAQTYFLINATISNTLTFSLGPRLLKPDEGQDERIFLVEGERSDLTDAAVDNEEQIPLFPKPEGVPWAPSWAHSIRHFSYQFWNAPLIGACIGTLPLSLVSCLFTGVVPALHRHFFDTEGFFRAWLTVSLTNLGNLFAGVQVIVVGLKLHFIHVKIRLREDSGSVPLYPSFCVLLTRFVIMPMISIPLIYILATKTHLLLNDPILWFCMMMMPVGPSALRLTALADVSNVDENEKMAIAKFLALSYIVTPLFCFAAVASLKACEMAILVARDDV</sequence>
<evidence type="ECO:0000313" key="7">
    <source>
        <dbReference type="Proteomes" id="UP000518752"/>
    </source>
</evidence>
<feature type="transmembrane region" description="Helical" evidence="5">
    <location>
        <begin position="266"/>
        <end position="289"/>
    </location>
</feature>
<dbReference type="InterPro" id="IPR004776">
    <property type="entry name" value="Mem_transp_PIN-like"/>
</dbReference>
<feature type="transmembrane region" description="Helical" evidence="5">
    <location>
        <begin position="346"/>
        <end position="367"/>
    </location>
</feature>
<name>A0A8H5GH77_9AGAR</name>
<keyword evidence="4 5" id="KW-0472">Membrane</keyword>
<keyword evidence="2 5" id="KW-0812">Transmembrane</keyword>
<dbReference type="EMBL" id="JAACJN010000182">
    <property type="protein sequence ID" value="KAF5364736.1"/>
    <property type="molecule type" value="Genomic_DNA"/>
</dbReference>
<comment type="caution">
    <text evidence="6">The sequence shown here is derived from an EMBL/GenBank/DDBJ whole genome shotgun (WGS) entry which is preliminary data.</text>
</comment>